<dbReference type="Proteomes" id="UP000004188">
    <property type="component" value="Unassembled WGS sequence"/>
</dbReference>
<dbReference type="GO" id="GO:0046820">
    <property type="term" value="F:4-amino-4-deoxychorismate synthase activity"/>
    <property type="evidence" value="ECO:0007669"/>
    <property type="project" value="UniProtKB-EC"/>
</dbReference>
<dbReference type="Pfam" id="PF00425">
    <property type="entry name" value="Chorismate_bind"/>
    <property type="match status" value="1"/>
</dbReference>
<reference evidence="6" key="1">
    <citation type="journal article" date="2012" name="Stand. Genomic Sci.">
        <title>Genome sequence of strain HIMB624, a cultured representative from the OM43 clade of marine Betaproteobacteria.</title>
        <authorList>
            <person name="Huggett M.J."/>
            <person name="Hayakawa D.H."/>
            <person name="Rappe M.S."/>
        </authorList>
    </citation>
    <scope>NUCLEOTIDE SEQUENCE [LARGE SCALE GENOMIC DNA]</scope>
    <source>
        <strain evidence="6">KB13</strain>
    </source>
</reference>
<dbReference type="GO" id="GO:0009396">
    <property type="term" value="P:folic acid-containing compound biosynthetic process"/>
    <property type="evidence" value="ECO:0007669"/>
    <property type="project" value="InterPro"/>
</dbReference>
<keyword evidence="2" id="KW-0808">Transferase</keyword>
<dbReference type="InterPro" id="IPR005802">
    <property type="entry name" value="ADC_synth_comp_1"/>
</dbReference>
<sequence length="454" mass="51788">MHIFDLPYQENSSIWFDKFASSHSPIFLDSCFQGNDYPNDYNRYDLICWDPFIEIIQKGSKTLIIKEGTSFLSDESFTETLDVIYSGLLDSYGNNSLMPFTGGLIGYLSYEFGQKITKDTYLPQARANAYKNTILVDHLEKETHFISFNEKKDAVATYDQCLNHQNEISDDFVITEPIVNTESFEEYKDKFNKIKQYITDGDVYQVNLAIKFFTKYSGDPWVFYKKFRDINKSPYMAYLKFEDYSIISGSPEQFISVNGQTITSRPIKGTMPRGDDPKSDSINYEKLNSSEKDKAENLMIVDLIRNDLGKNCDTGSVNVKNLFNIESYPNVHHLVSSIEGQLKQEISPWTAFCDAFPGGSITGAPKKRSIEIIDELESFSREVYCGSIFYLSFNRTINSNIAIRSLIASDGRLEYFSGGGITKSSSVKSEYNEIFNKAANIEKAISYFMSNQNE</sequence>
<dbReference type="InterPro" id="IPR005801">
    <property type="entry name" value="ADC_synthase"/>
</dbReference>
<dbReference type="NCBIfam" id="TIGR00553">
    <property type="entry name" value="pabB"/>
    <property type="match status" value="1"/>
</dbReference>
<organism evidence="5 6">
    <name type="scientific">beta proteobacterium KB13</name>
    <dbReference type="NCBI Taxonomy" id="314607"/>
    <lineage>
        <taxon>Bacteria</taxon>
        <taxon>Pseudomonadati</taxon>
        <taxon>Pseudomonadota</taxon>
        <taxon>Betaproteobacteria</taxon>
        <taxon>Nitrosomonadales</taxon>
        <taxon>OM43 clade</taxon>
    </lineage>
</organism>
<proteinExistence type="predicted"/>
<feature type="domain" description="Chorismate-utilising enzyme C-terminal" evidence="3">
    <location>
        <begin position="184"/>
        <end position="437"/>
    </location>
</feature>
<evidence type="ECO:0000313" key="6">
    <source>
        <dbReference type="Proteomes" id="UP000004188"/>
    </source>
</evidence>
<dbReference type="PANTHER" id="PTHR11236">
    <property type="entry name" value="AMINOBENZOATE/ANTHRANILATE SYNTHASE"/>
    <property type="match status" value="1"/>
</dbReference>
<dbReference type="SUPFAM" id="SSF56322">
    <property type="entry name" value="ADC synthase"/>
    <property type="match status" value="1"/>
</dbReference>
<dbReference type="GO" id="GO:0000162">
    <property type="term" value="P:L-tryptophan biosynthetic process"/>
    <property type="evidence" value="ECO:0007669"/>
    <property type="project" value="TreeGrafter"/>
</dbReference>
<evidence type="ECO:0000313" key="5">
    <source>
        <dbReference type="EMBL" id="EDZ64362.1"/>
    </source>
</evidence>
<dbReference type="STRING" id="314607.KB13_494"/>
<dbReference type="HOGENOM" id="CLU_006493_7_2_4"/>
<accession>B6BTQ8</accession>
<keyword evidence="6" id="KW-1185">Reference proteome</keyword>
<name>B6BTQ8_9PROT</name>
<dbReference type="InterPro" id="IPR015890">
    <property type="entry name" value="Chorismate_C"/>
</dbReference>
<dbReference type="AlphaFoldDB" id="B6BTQ8"/>
<dbReference type="EMBL" id="DS995299">
    <property type="protein sequence ID" value="EDZ64362.1"/>
    <property type="molecule type" value="Genomic_DNA"/>
</dbReference>
<dbReference type="Pfam" id="PF04715">
    <property type="entry name" value="Anth_synt_I_N"/>
    <property type="match status" value="1"/>
</dbReference>
<dbReference type="InterPro" id="IPR006805">
    <property type="entry name" value="Anth_synth_I_N"/>
</dbReference>
<dbReference type="InterPro" id="IPR019999">
    <property type="entry name" value="Anth_synth_I-like"/>
</dbReference>
<dbReference type="PRINTS" id="PR00095">
    <property type="entry name" value="ANTSNTHASEI"/>
</dbReference>
<protein>
    <recommendedName>
        <fullName evidence="1">aminodeoxychorismate synthase</fullName>
        <ecNumber evidence="1">2.6.1.85</ecNumber>
    </recommendedName>
</protein>
<dbReference type="eggNOG" id="COG0147">
    <property type="taxonomic scope" value="Bacteria"/>
</dbReference>
<feature type="domain" description="Anthranilate synthase component I N-terminal" evidence="4">
    <location>
        <begin position="16"/>
        <end position="144"/>
    </location>
</feature>
<evidence type="ECO:0000259" key="3">
    <source>
        <dbReference type="Pfam" id="PF00425"/>
    </source>
</evidence>
<evidence type="ECO:0000256" key="1">
    <source>
        <dbReference type="ARBA" id="ARBA00013139"/>
    </source>
</evidence>
<dbReference type="EC" id="2.6.1.85" evidence="1"/>
<evidence type="ECO:0000256" key="2">
    <source>
        <dbReference type="ARBA" id="ARBA00022679"/>
    </source>
</evidence>
<evidence type="ECO:0000259" key="4">
    <source>
        <dbReference type="Pfam" id="PF04715"/>
    </source>
</evidence>
<dbReference type="PANTHER" id="PTHR11236:SF50">
    <property type="entry name" value="AMINODEOXYCHORISMATE SYNTHASE COMPONENT 1"/>
    <property type="match status" value="1"/>
</dbReference>
<dbReference type="Gene3D" id="3.60.120.10">
    <property type="entry name" value="Anthranilate synthase"/>
    <property type="match status" value="1"/>
</dbReference>
<gene>
    <name evidence="5" type="primary">pabB</name>
    <name evidence="5" type="ORF">KB13_494</name>
</gene>